<dbReference type="InterPro" id="IPR001304">
    <property type="entry name" value="C-type_lectin-like"/>
</dbReference>
<feature type="signal peptide" evidence="2">
    <location>
        <begin position="1"/>
        <end position="28"/>
    </location>
</feature>
<keyword evidence="1" id="KW-1015">Disulfide bond</keyword>
<dbReference type="PROSITE" id="PS50041">
    <property type="entry name" value="C_TYPE_LECTIN_2"/>
    <property type="match status" value="1"/>
</dbReference>
<proteinExistence type="predicted"/>
<dbReference type="InterPro" id="IPR016187">
    <property type="entry name" value="CTDL_fold"/>
</dbReference>
<dbReference type="Gene3D" id="3.10.100.10">
    <property type="entry name" value="Mannose-Binding Protein A, subunit A"/>
    <property type="match status" value="1"/>
</dbReference>
<protein>
    <recommendedName>
        <fullName evidence="7">C-type lectin domain-containing protein</fullName>
    </recommendedName>
</protein>
<dbReference type="InterPro" id="IPR002889">
    <property type="entry name" value="WSC_carb-bd"/>
</dbReference>
<gene>
    <name evidence="5" type="primary">AVEN_62444_1</name>
    <name evidence="5" type="ORF">NPIL_423371</name>
</gene>
<reference evidence="5" key="1">
    <citation type="submission" date="2020-08" db="EMBL/GenBank/DDBJ databases">
        <title>Multicomponent nature underlies the extraordinary mechanical properties of spider dragline silk.</title>
        <authorList>
            <person name="Kono N."/>
            <person name="Nakamura H."/>
            <person name="Mori M."/>
            <person name="Yoshida Y."/>
            <person name="Ohtoshi R."/>
            <person name="Malay A.D."/>
            <person name="Moran D.A.P."/>
            <person name="Tomita M."/>
            <person name="Numata K."/>
            <person name="Arakawa K."/>
        </authorList>
    </citation>
    <scope>NUCLEOTIDE SEQUENCE</scope>
</reference>
<dbReference type="OrthoDB" id="441660at2759"/>
<dbReference type="SUPFAM" id="SSF56436">
    <property type="entry name" value="C-type lectin-like"/>
    <property type="match status" value="1"/>
</dbReference>
<dbReference type="Pfam" id="PF00059">
    <property type="entry name" value="Lectin_C"/>
    <property type="match status" value="1"/>
</dbReference>
<evidence type="ECO:0000313" key="5">
    <source>
        <dbReference type="EMBL" id="GFU38206.1"/>
    </source>
</evidence>
<dbReference type="InterPro" id="IPR016186">
    <property type="entry name" value="C-type_lectin-like/link_sf"/>
</dbReference>
<dbReference type="PROSITE" id="PS51212">
    <property type="entry name" value="WSC"/>
    <property type="match status" value="1"/>
</dbReference>
<dbReference type="SMART" id="SM00034">
    <property type="entry name" value="CLECT"/>
    <property type="match status" value="1"/>
</dbReference>
<dbReference type="EMBL" id="BMAW01084345">
    <property type="protein sequence ID" value="GFU38206.1"/>
    <property type="molecule type" value="Genomic_DNA"/>
</dbReference>
<organism evidence="5 6">
    <name type="scientific">Nephila pilipes</name>
    <name type="common">Giant wood spider</name>
    <name type="synonym">Nephila maculata</name>
    <dbReference type="NCBI Taxonomy" id="299642"/>
    <lineage>
        <taxon>Eukaryota</taxon>
        <taxon>Metazoa</taxon>
        <taxon>Ecdysozoa</taxon>
        <taxon>Arthropoda</taxon>
        <taxon>Chelicerata</taxon>
        <taxon>Arachnida</taxon>
        <taxon>Araneae</taxon>
        <taxon>Araneomorphae</taxon>
        <taxon>Entelegynae</taxon>
        <taxon>Araneoidea</taxon>
        <taxon>Nephilidae</taxon>
        <taxon>Nephila</taxon>
    </lineage>
</organism>
<dbReference type="InterPro" id="IPR050111">
    <property type="entry name" value="C-type_lectin/snaclec_domain"/>
</dbReference>
<dbReference type="PROSITE" id="PS00615">
    <property type="entry name" value="C_TYPE_LECTIN_1"/>
    <property type="match status" value="1"/>
</dbReference>
<keyword evidence="6" id="KW-1185">Reference proteome</keyword>
<comment type="caution">
    <text evidence="5">The sequence shown here is derived from an EMBL/GenBank/DDBJ whole genome shotgun (WGS) entry which is preliminary data.</text>
</comment>
<dbReference type="Proteomes" id="UP000887013">
    <property type="component" value="Unassembled WGS sequence"/>
</dbReference>
<feature type="chain" id="PRO_5036453529" description="C-type lectin domain-containing protein" evidence="2">
    <location>
        <begin position="29"/>
        <end position="326"/>
    </location>
</feature>
<evidence type="ECO:0008006" key="7">
    <source>
        <dbReference type="Google" id="ProtNLM"/>
    </source>
</evidence>
<name>A0A8X6QR15_NEPPI</name>
<evidence type="ECO:0000259" key="3">
    <source>
        <dbReference type="PROSITE" id="PS50041"/>
    </source>
</evidence>
<dbReference type="PANTHER" id="PTHR22803">
    <property type="entry name" value="MANNOSE, PHOSPHOLIPASE, LECTIN RECEPTOR RELATED"/>
    <property type="match status" value="1"/>
</dbReference>
<feature type="domain" description="WSC" evidence="4">
    <location>
        <begin position="168"/>
        <end position="280"/>
    </location>
</feature>
<feature type="domain" description="C-type lectin" evidence="3">
    <location>
        <begin position="41"/>
        <end position="163"/>
    </location>
</feature>
<accession>A0A8X6QR15</accession>
<evidence type="ECO:0000313" key="6">
    <source>
        <dbReference type="Proteomes" id="UP000887013"/>
    </source>
</evidence>
<keyword evidence="2" id="KW-0732">Signal</keyword>
<dbReference type="AlphaFoldDB" id="A0A8X6QR15"/>
<evidence type="ECO:0000256" key="1">
    <source>
        <dbReference type="ARBA" id="ARBA00023157"/>
    </source>
</evidence>
<sequence>MIRAHAGQTKKRILLLTVIFSIGNITDCKEKTKCEKPWRTFRNVCFYFSDTNNQKYEEAQAFCYKKGGFLASIRSSQEHGFIIKTIQGMGSSYQRVRWFIGLYQYDPNDNKAYRWLDGSVSAFRNWMTSQPNSIYERCAMLDGSNGFKWRDDVCTNRALFICRKDLDDNGSMNCFKGKPPPAHVLKKKGMSVTECLEHCRGLGFPLAGLIPGQCFCLGPESISNMKAAARLQCDGNCGNQHCGNKDFITIYNLTYYKDTAESCEDLSLLGFSSPSTYVTKVGDEEKLMNCFSGDDNLDGLMKQVPFNLNDHFASGIQCNSHDVIVF</sequence>
<evidence type="ECO:0000259" key="4">
    <source>
        <dbReference type="PROSITE" id="PS51212"/>
    </source>
</evidence>
<evidence type="ECO:0000256" key="2">
    <source>
        <dbReference type="SAM" id="SignalP"/>
    </source>
</evidence>
<dbReference type="InterPro" id="IPR018378">
    <property type="entry name" value="C-type_lectin_CS"/>
</dbReference>